<organism evidence="2 3">
    <name type="scientific">Leptospira ellisii</name>
    <dbReference type="NCBI Taxonomy" id="2023197"/>
    <lineage>
        <taxon>Bacteria</taxon>
        <taxon>Pseudomonadati</taxon>
        <taxon>Spirochaetota</taxon>
        <taxon>Spirochaetia</taxon>
        <taxon>Leptospirales</taxon>
        <taxon>Leptospiraceae</taxon>
        <taxon>Leptospira</taxon>
    </lineage>
</organism>
<gene>
    <name evidence="2" type="ORF">CH379_007275</name>
</gene>
<proteinExistence type="predicted"/>
<evidence type="ECO:0000313" key="2">
    <source>
        <dbReference type="EMBL" id="MDV6235427.1"/>
    </source>
</evidence>
<evidence type="ECO:0000256" key="1">
    <source>
        <dbReference type="SAM" id="SignalP"/>
    </source>
</evidence>
<evidence type="ECO:0000313" key="3">
    <source>
        <dbReference type="Proteomes" id="UP000232122"/>
    </source>
</evidence>
<name>A0AAE4QMN8_9LEPT</name>
<dbReference type="AlphaFoldDB" id="A0AAE4QMN8"/>
<protein>
    <recommendedName>
        <fullName evidence="4">Lipoprotein</fullName>
    </recommendedName>
</protein>
<keyword evidence="3" id="KW-1185">Reference proteome</keyword>
<keyword evidence="1" id="KW-0732">Signal</keyword>
<sequence length="107" mass="11886">MKTTISQLLSKIALAAFVCSAWACHNTTLQVSHTKEFDIPAQNAVPEDEFKQGGFLAGLIEAFSAPEAKCASGKPIIQIRRDFMDNVIHWTIGGVYTRRTVRIFCKK</sequence>
<comment type="caution">
    <text evidence="2">The sequence shown here is derived from an EMBL/GenBank/DDBJ whole genome shotgun (WGS) entry which is preliminary data.</text>
</comment>
<feature type="signal peptide" evidence="1">
    <location>
        <begin position="1"/>
        <end position="23"/>
    </location>
</feature>
<dbReference type="NCBIfam" id="NF047524">
    <property type="entry name" value="LIC_10461_domain"/>
    <property type="match status" value="1"/>
</dbReference>
<reference evidence="2 3" key="1">
    <citation type="journal article" date="2018" name="Microb. Genom.">
        <title>Deciphering the unexplored Leptospira diversity from soils uncovers genomic evolution to virulence.</title>
        <authorList>
            <person name="Thibeaux R."/>
            <person name="Iraola G."/>
            <person name="Ferres I."/>
            <person name="Bierque E."/>
            <person name="Girault D."/>
            <person name="Soupe-Gilbert M.E."/>
            <person name="Picardeau M."/>
            <person name="Goarant C."/>
        </authorList>
    </citation>
    <scope>NUCLEOTIDE SEQUENCE [LARGE SCALE GENOMIC DNA]</scope>
    <source>
        <strain evidence="2 3">ATI7-C-A5</strain>
    </source>
</reference>
<dbReference type="Proteomes" id="UP000232122">
    <property type="component" value="Unassembled WGS sequence"/>
</dbReference>
<feature type="chain" id="PRO_5041922847" description="Lipoprotein" evidence="1">
    <location>
        <begin position="24"/>
        <end position="107"/>
    </location>
</feature>
<dbReference type="RefSeq" id="WP_243399433.1">
    <property type="nucleotide sequence ID" value="NZ_NPEF02000008.1"/>
</dbReference>
<dbReference type="EMBL" id="NPEF02000008">
    <property type="protein sequence ID" value="MDV6235427.1"/>
    <property type="molecule type" value="Genomic_DNA"/>
</dbReference>
<evidence type="ECO:0008006" key="4">
    <source>
        <dbReference type="Google" id="ProtNLM"/>
    </source>
</evidence>
<accession>A0AAE4QMN8</accession>